<evidence type="ECO:0000256" key="11">
    <source>
        <dbReference type="ARBA" id="ARBA00032577"/>
    </source>
</evidence>
<dbReference type="Pfam" id="PF02272">
    <property type="entry name" value="DHHA1"/>
    <property type="match status" value="1"/>
</dbReference>
<gene>
    <name evidence="13" type="ORF">KL86APRO_11373</name>
</gene>
<evidence type="ECO:0000256" key="2">
    <source>
        <dbReference type="ARBA" id="ARBA00013168"/>
    </source>
</evidence>
<dbReference type="GO" id="GO:0006412">
    <property type="term" value="P:translation"/>
    <property type="evidence" value="ECO:0007669"/>
    <property type="project" value="UniProtKB-KW"/>
</dbReference>
<accession>A0A212JNM7</accession>
<evidence type="ECO:0000256" key="8">
    <source>
        <dbReference type="ARBA" id="ARBA00022884"/>
    </source>
</evidence>
<dbReference type="EC" id="6.1.1.7" evidence="2"/>
<dbReference type="InterPro" id="IPR003156">
    <property type="entry name" value="DHHA1_dom"/>
</dbReference>
<keyword evidence="6" id="KW-0547">Nucleotide-binding</keyword>
<evidence type="ECO:0000256" key="6">
    <source>
        <dbReference type="ARBA" id="ARBA00022741"/>
    </source>
</evidence>
<organism evidence="13">
    <name type="scientific">uncultured Alphaproteobacteria bacterium</name>
    <dbReference type="NCBI Taxonomy" id="91750"/>
    <lineage>
        <taxon>Bacteria</taxon>
        <taxon>Pseudomonadati</taxon>
        <taxon>Pseudomonadota</taxon>
        <taxon>Alphaproteobacteria</taxon>
        <taxon>environmental samples</taxon>
    </lineage>
</organism>
<dbReference type="FunFam" id="3.10.310.40:FF:000001">
    <property type="entry name" value="Alanine--tRNA ligase"/>
    <property type="match status" value="1"/>
</dbReference>
<keyword evidence="10" id="KW-0030">Aminoacyl-tRNA synthetase</keyword>
<reference evidence="13" key="1">
    <citation type="submission" date="2016-04" db="EMBL/GenBank/DDBJ databases">
        <authorList>
            <person name="Evans L.H."/>
            <person name="Alamgir A."/>
            <person name="Owens N."/>
            <person name="Weber N.D."/>
            <person name="Virtaneva K."/>
            <person name="Barbian K."/>
            <person name="Babar A."/>
            <person name="Rosenke K."/>
        </authorList>
    </citation>
    <scope>NUCLEOTIDE SEQUENCE</scope>
    <source>
        <strain evidence="13">86</strain>
    </source>
</reference>
<sequence>MGGSAAAEGPKTVAGAAFVGKVLEDVPAKDLKGMADEIKTQIGSGVVALISVVEGKASLVVAATADVAERFNAVDLVRAGSVALGGKGGGGRPDMAQAGGPEGAKAAEAIAAIEAAMAEKAVH</sequence>
<keyword evidence="7" id="KW-0067">ATP-binding</keyword>
<evidence type="ECO:0000256" key="3">
    <source>
        <dbReference type="ARBA" id="ARBA00017959"/>
    </source>
</evidence>
<keyword evidence="5" id="KW-0436">Ligase</keyword>
<dbReference type="AlphaFoldDB" id="A0A212JNM7"/>
<dbReference type="Gene3D" id="3.10.310.40">
    <property type="match status" value="1"/>
</dbReference>
<keyword evidence="9" id="KW-0648">Protein biosynthesis</keyword>
<evidence type="ECO:0000256" key="5">
    <source>
        <dbReference type="ARBA" id="ARBA00022598"/>
    </source>
</evidence>
<keyword evidence="4" id="KW-0820">tRNA-binding</keyword>
<feature type="domain" description="DHHA1" evidence="12">
    <location>
        <begin position="19"/>
        <end position="118"/>
    </location>
</feature>
<evidence type="ECO:0000256" key="9">
    <source>
        <dbReference type="ARBA" id="ARBA00022917"/>
    </source>
</evidence>
<dbReference type="GO" id="GO:0005524">
    <property type="term" value="F:ATP binding"/>
    <property type="evidence" value="ECO:0007669"/>
    <property type="project" value="UniProtKB-KW"/>
</dbReference>
<evidence type="ECO:0000256" key="10">
    <source>
        <dbReference type="ARBA" id="ARBA00023146"/>
    </source>
</evidence>
<comment type="similarity">
    <text evidence="1">Belongs to the class-II aminoacyl-tRNA synthetase family.</text>
</comment>
<dbReference type="GO" id="GO:0000049">
    <property type="term" value="F:tRNA binding"/>
    <property type="evidence" value="ECO:0007669"/>
    <property type="project" value="UniProtKB-KW"/>
</dbReference>
<name>A0A212JNM7_9PROT</name>
<dbReference type="GO" id="GO:0004813">
    <property type="term" value="F:alanine-tRNA ligase activity"/>
    <property type="evidence" value="ECO:0007669"/>
    <property type="project" value="UniProtKB-EC"/>
</dbReference>
<proteinExistence type="inferred from homology"/>
<evidence type="ECO:0000256" key="7">
    <source>
        <dbReference type="ARBA" id="ARBA00022840"/>
    </source>
</evidence>
<evidence type="ECO:0000259" key="12">
    <source>
        <dbReference type="Pfam" id="PF02272"/>
    </source>
</evidence>
<evidence type="ECO:0000256" key="4">
    <source>
        <dbReference type="ARBA" id="ARBA00022555"/>
    </source>
</evidence>
<protein>
    <recommendedName>
        <fullName evidence="3">Alanine--tRNA ligase</fullName>
        <ecNumber evidence="2">6.1.1.7</ecNumber>
    </recommendedName>
    <alternativeName>
        <fullName evidence="11">Alanyl-tRNA synthetase</fullName>
    </alternativeName>
</protein>
<keyword evidence="8" id="KW-0694">RNA-binding</keyword>
<evidence type="ECO:0000256" key="1">
    <source>
        <dbReference type="ARBA" id="ARBA00008226"/>
    </source>
</evidence>
<dbReference type="EMBL" id="FLUO01000001">
    <property type="protein sequence ID" value="SBW01054.1"/>
    <property type="molecule type" value="Genomic_DNA"/>
</dbReference>
<evidence type="ECO:0000313" key="13">
    <source>
        <dbReference type="EMBL" id="SBW01054.1"/>
    </source>
</evidence>